<evidence type="ECO:0000313" key="2">
    <source>
        <dbReference type="EMBL" id="MEU3781398.1"/>
    </source>
</evidence>
<evidence type="ECO:0000256" key="1">
    <source>
        <dbReference type="SAM" id="SignalP"/>
    </source>
</evidence>
<keyword evidence="3" id="KW-1185">Reference proteome</keyword>
<protein>
    <submittedName>
        <fullName evidence="2">Uncharacterized protein</fullName>
    </submittedName>
</protein>
<dbReference type="EMBL" id="JBEZVE010000006">
    <property type="protein sequence ID" value="MEU3781398.1"/>
    <property type="molecule type" value="Genomic_DNA"/>
</dbReference>
<sequence>MTSTLKKFVTATSASGLLAAGMILGATGAAQAAPGGPSGCTAYVSHTNNHTAVGFCTSGSGTWNVQAMCAGPGSTHGPYKGDPGYRTRGTEKAATLNCGGGYPTNLKVVDIKS</sequence>
<name>A0ABV2ZGD2_9ACTN</name>
<reference evidence="2 3" key="1">
    <citation type="submission" date="2024-06" db="EMBL/GenBank/DDBJ databases">
        <title>The Natural Products Discovery Center: Release of the First 8490 Sequenced Strains for Exploring Actinobacteria Biosynthetic Diversity.</title>
        <authorList>
            <person name="Kalkreuter E."/>
            <person name="Kautsar S.A."/>
            <person name="Yang D."/>
            <person name="Bader C.D."/>
            <person name="Teijaro C.N."/>
            <person name="Fluegel L."/>
            <person name="Davis C.M."/>
            <person name="Simpson J.R."/>
            <person name="Lauterbach L."/>
            <person name="Steele A.D."/>
            <person name="Gui C."/>
            <person name="Meng S."/>
            <person name="Li G."/>
            <person name="Viehrig K."/>
            <person name="Ye F."/>
            <person name="Su P."/>
            <person name="Kiefer A.F."/>
            <person name="Nichols A."/>
            <person name="Cepeda A.J."/>
            <person name="Yan W."/>
            <person name="Fan B."/>
            <person name="Jiang Y."/>
            <person name="Adhikari A."/>
            <person name="Zheng C.-J."/>
            <person name="Schuster L."/>
            <person name="Cowan T.M."/>
            <person name="Smanski M.J."/>
            <person name="Chevrette M.G."/>
            <person name="De Carvalho L.P.S."/>
            <person name="Shen B."/>
        </authorList>
    </citation>
    <scope>NUCLEOTIDE SEQUENCE [LARGE SCALE GENOMIC DNA]</scope>
    <source>
        <strain evidence="2 3">NPDC033843</strain>
    </source>
</reference>
<comment type="caution">
    <text evidence="2">The sequence shown here is derived from an EMBL/GenBank/DDBJ whole genome shotgun (WGS) entry which is preliminary data.</text>
</comment>
<proteinExistence type="predicted"/>
<feature type="signal peptide" evidence="1">
    <location>
        <begin position="1"/>
        <end position="32"/>
    </location>
</feature>
<dbReference type="Proteomes" id="UP001550739">
    <property type="component" value="Unassembled WGS sequence"/>
</dbReference>
<feature type="chain" id="PRO_5047379532" evidence="1">
    <location>
        <begin position="33"/>
        <end position="113"/>
    </location>
</feature>
<evidence type="ECO:0000313" key="3">
    <source>
        <dbReference type="Proteomes" id="UP001550739"/>
    </source>
</evidence>
<dbReference type="RefSeq" id="WP_037684498.1">
    <property type="nucleotide sequence ID" value="NZ_JBEZVE010000006.1"/>
</dbReference>
<keyword evidence="1" id="KW-0732">Signal</keyword>
<accession>A0ABV2ZGD2</accession>
<organism evidence="2 3">
    <name type="scientific">Streptomyces sp. 900129855</name>
    <dbReference type="NCBI Taxonomy" id="3155129"/>
    <lineage>
        <taxon>Bacteria</taxon>
        <taxon>Bacillati</taxon>
        <taxon>Actinomycetota</taxon>
        <taxon>Actinomycetes</taxon>
        <taxon>Kitasatosporales</taxon>
        <taxon>Streptomycetaceae</taxon>
        <taxon>Streptomyces</taxon>
    </lineage>
</organism>
<gene>
    <name evidence="2" type="ORF">AB0E89_12565</name>
</gene>